<dbReference type="AlphaFoldDB" id="A0A1R3G5C1"/>
<name>A0A1R3G5C1_9ROSI</name>
<dbReference type="EMBL" id="AWUE01023582">
    <property type="protein sequence ID" value="OMO53288.1"/>
    <property type="molecule type" value="Genomic_DNA"/>
</dbReference>
<accession>A0A1R3G5C1</accession>
<evidence type="ECO:0000313" key="1">
    <source>
        <dbReference type="EMBL" id="OMO53288.1"/>
    </source>
</evidence>
<organism evidence="1 2">
    <name type="scientific">Corchorus olitorius</name>
    <dbReference type="NCBI Taxonomy" id="93759"/>
    <lineage>
        <taxon>Eukaryota</taxon>
        <taxon>Viridiplantae</taxon>
        <taxon>Streptophyta</taxon>
        <taxon>Embryophyta</taxon>
        <taxon>Tracheophyta</taxon>
        <taxon>Spermatophyta</taxon>
        <taxon>Magnoliopsida</taxon>
        <taxon>eudicotyledons</taxon>
        <taxon>Gunneridae</taxon>
        <taxon>Pentapetalae</taxon>
        <taxon>rosids</taxon>
        <taxon>malvids</taxon>
        <taxon>Malvales</taxon>
        <taxon>Malvaceae</taxon>
        <taxon>Grewioideae</taxon>
        <taxon>Apeibeae</taxon>
        <taxon>Corchorus</taxon>
    </lineage>
</organism>
<proteinExistence type="predicted"/>
<evidence type="ECO:0000313" key="2">
    <source>
        <dbReference type="Proteomes" id="UP000187203"/>
    </source>
</evidence>
<comment type="caution">
    <text evidence="1">The sequence shown here is derived from an EMBL/GenBank/DDBJ whole genome shotgun (WGS) entry which is preliminary data.</text>
</comment>
<reference evidence="2" key="1">
    <citation type="submission" date="2013-09" db="EMBL/GenBank/DDBJ databases">
        <title>Corchorus olitorius genome sequencing.</title>
        <authorList>
            <person name="Alam M."/>
            <person name="Haque M.S."/>
            <person name="Islam M.S."/>
            <person name="Emdad E.M."/>
            <person name="Islam M.M."/>
            <person name="Ahmed B."/>
            <person name="Halim A."/>
            <person name="Hossen Q.M.M."/>
            <person name="Hossain M.Z."/>
            <person name="Ahmed R."/>
            <person name="Khan M.M."/>
            <person name="Islam R."/>
            <person name="Rashid M.M."/>
            <person name="Khan S.A."/>
            <person name="Rahman M.S."/>
            <person name="Alam M."/>
            <person name="Yahiya A.S."/>
            <person name="Khan M.S."/>
            <person name="Azam M.S."/>
            <person name="Haque T."/>
            <person name="Lashkar M.Z.H."/>
            <person name="Akhand A.I."/>
            <person name="Morshed G."/>
            <person name="Roy S."/>
            <person name="Uddin K.S."/>
            <person name="Rabeya T."/>
            <person name="Hossain A.S."/>
            <person name="Chowdhury A."/>
            <person name="Snigdha A.R."/>
            <person name="Mortoza M.S."/>
            <person name="Matin S.A."/>
            <person name="Hoque S.M.E."/>
            <person name="Islam M.K."/>
            <person name="Roy D.K."/>
            <person name="Haider R."/>
            <person name="Moosa M.M."/>
            <person name="Elias S.M."/>
            <person name="Hasan A.M."/>
            <person name="Jahan S."/>
            <person name="Shafiuddin M."/>
            <person name="Mahmood N."/>
            <person name="Shommy N.S."/>
        </authorList>
    </citation>
    <scope>NUCLEOTIDE SEQUENCE [LARGE SCALE GENOMIC DNA]</scope>
    <source>
        <strain evidence="2">cv. O-4</strain>
    </source>
</reference>
<dbReference type="Proteomes" id="UP000187203">
    <property type="component" value="Unassembled WGS sequence"/>
</dbReference>
<protein>
    <submittedName>
        <fullName evidence="1">Uncharacterized protein</fullName>
    </submittedName>
</protein>
<gene>
    <name evidence="1" type="ORF">COLO4_36787</name>
</gene>
<sequence>MKDGPFFNSRSQGLSTQREKVEFVKCEVVKGLKGVKGVVCGGLFMNLWRYDQGKRDDMCGKVAELA</sequence>
<keyword evidence="2" id="KW-1185">Reference proteome</keyword>